<comment type="caution">
    <text evidence="3">The sequence shown here is derived from an EMBL/GenBank/DDBJ whole genome shotgun (WGS) entry which is preliminary data.</text>
</comment>
<dbReference type="InterPro" id="IPR010982">
    <property type="entry name" value="Lambda_DNA-bd_dom_sf"/>
</dbReference>
<reference evidence="3 4" key="1">
    <citation type="submission" date="2020-08" db="EMBL/GenBank/DDBJ databases">
        <title>Genomic Encyclopedia of Type Strains, Phase IV (KMG-IV): sequencing the most valuable type-strain genomes for metagenomic binning, comparative biology and taxonomic classification.</title>
        <authorList>
            <person name="Goeker M."/>
        </authorList>
    </citation>
    <scope>NUCLEOTIDE SEQUENCE [LARGE SCALE GENOMIC DNA]</scope>
    <source>
        <strain evidence="3 4">DSM 103737</strain>
    </source>
</reference>
<dbReference type="InterPro" id="IPR001387">
    <property type="entry name" value="Cro/C1-type_HTH"/>
</dbReference>
<gene>
    <name evidence="3" type="ORF">GGR16_002605</name>
</gene>
<dbReference type="SUPFAM" id="SSF47413">
    <property type="entry name" value="lambda repressor-like DNA-binding domains"/>
    <property type="match status" value="1"/>
</dbReference>
<name>A0A840BVQ5_9HYPH</name>
<dbReference type="Pfam" id="PF13560">
    <property type="entry name" value="HTH_31"/>
    <property type="match status" value="1"/>
</dbReference>
<evidence type="ECO:0000313" key="4">
    <source>
        <dbReference type="Proteomes" id="UP000577362"/>
    </source>
</evidence>
<dbReference type="RefSeq" id="WP_157672257.1">
    <property type="nucleotide sequence ID" value="NZ_JACIEN010000003.1"/>
</dbReference>
<dbReference type="EMBL" id="JACIEN010000003">
    <property type="protein sequence ID" value="MBB4017571.1"/>
    <property type="molecule type" value="Genomic_DNA"/>
</dbReference>
<keyword evidence="4" id="KW-1185">Reference proteome</keyword>
<evidence type="ECO:0000313" key="3">
    <source>
        <dbReference type="EMBL" id="MBB4017571.1"/>
    </source>
</evidence>
<evidence type="ECO:0000259" key="2">
    <source>
        <dbReference type="PROSITE" id="PS50943"/>
    </source>
</evidence>
<protein>
    <submittedName>
        <fullName evidence="3">Transcriptional regulator with XRE-family HTH domain</fullName>
    </submittedName>
</protein>
<dbReference type="CDD" id="cd00093">
    <property type="entry name" value="HTH_XRE"/>
    <property type="match status" value="1"/>
</dbReference>
<proteinExistence type="predicted"/>
<feature type="domain" description="HTH cro/C1-type" evidence="2">
    <location>
        <begin position="31"/>
        <end position="93"/>
    </location>
</feature>
<dbReference type="Proteomes" id="UP000577362">
    <property type="component" value="Unassembled WGS sequence"/>
</dbReference>
<evidence type="ECO:0000256" key="1">
    <source>
        <dbReference type="SAM" id="MobiDB-lite"/>
    </source>
</evidence>
<dbReference type="SMART" id="SM00530">
    <property type="entry name" value="HTH_XRE"/>
    <property type="match status" value="1"/>
</dbReference>
<organism evidence="3 4">
    <name type="scientific">Chelatococcus caeni</name>
    <dbReference type="NCBI Taxonomy" id="1348468"/>
    <lineage>
        <taxon>Bacteria</taxon>
        <taxon>Pseudomonadati</taxon>
        <taxon>Pseudomonadota</taxon>
        <taxon>Alphaproteobacteria</taxon>
        <taxon>Hyphomicrobiales</taxon>
        <taxon>Chelatococcaceae</taxon>
        <taxon>Chelatococcus</taxon>
    </lineage>
</organism>
<sequence>MAKHYINPPPTSEPSEGVSSLDARKEFARRLQALRSAKGWNQSELARHASKHMTAGTDFNRSNISAYERAVTLPRTEHLHALAKTLGVNPADLIPARGVASVNTKASPVSMQDLGDGRVWLRVNSTVPWETALEIIRKVKESDEPTDK</sequence>
<dbReference type="PROSITE" id="PS50943">
    <property type="entry name" value="HTH_CROC1"/>
    <property type="match status" value="1"/>
</dbReference>
<dbReference type="GO" id="GO:0003677">
    <property type="term" value="F:DNA binding"/>
    <property type="evidence" value="ECO:0007669"/>
    <property type="project" value="InterPro"/>
</dbReference>
<dbReference type="AlphaFoldDB" id="A0A840BVQ5"/>
<accession>A0A840BVQ5</accession>
<feature type="region of interest" description="Disordered" evidence="1">
    <location>
        <begin position="1"/>
        <end position="21"/>
    </location>
</feature>
<dbReference type="Gene3D" id="1.10.260.40">
    <property type="entry name" value="lambda repressor-like DNA-binding domains"/>
    <property type="match status" value="1"/>
</dbReference>